<dbReference type="HOGENOM" id="CLU_059523_0_1_11"/>
<dbReference type="GO" id="GO:0016853">
    <property type="term" value="F:isomerase activity"/>
    <property type="evidence" value="ECO:0007669"/>
    <property type="project" value="UniProtKB-KW"/>
</dbReference>
<keyword evidence="4" id="KW-1185">Reference proteome</keyword>
<dbReference type="EC" id="4.2.1.44" evidence="3"/>
<keyword evidence="3" id="KW-0413">Isomerase</keyword>
<dbReference type="Proteomes" id="UP000067708">
    <property type="component" value="Chromosome"/>
</dbReference>
<dbReference type="InterPro" id="IPR050312">
    <property type="entry name" value="IolE/XylAMocC-like"/>
</dbReference>
<dbReference type="OrthoDB" id="104997at2"/>
<keyword evidence="1" id="KW-0119">Carbohydrate metabolism</keyword>
<dbReference type="EMBL" id="CP007490">
    <property type="protein sequence ID" value="AIC48130.1"/>
    <property type="molecule type" value="Genomic_DNA"/>
</dbReference>
<evidence type="ECO:0000256" key="1">
    <source>
        <dbReference type="ARBA" id="ARBA00023277"/>
    </source>
</evidence>
<accession>A0A060JHF4</accession>
<dbReference type="InterPro" id="IPR013022">
    <property type="entry name" value="Xyl_isomerase-like_TIM-brl"/>
</dbReference>
<keyword evidence="3" id="KW-0456">Lyase</keyword>
<organism evidence="3 4">
    <name type="scientific">Rhodoluna lacicola</name>
    <dbReference type="NCBI Taxonomy" id="529884"/>
    <lineage>
        <taxon>Bacteria</taxon>
        <taxon>Bacillati</taxon>
        <taxon>Actinomycetota</taxon>
        <taxon>Actinomycetes</taxon>
        <taxon>Micrococcales</taxon>
        <taxon>Microbacteriaceae</taxon>
        <taxon>Luna cluster</taxon>
        <taxon>Luna-1 subcluster</taxon>
        <taxon>Rhodoluna</taxon>
    </lineage>
</organism>
<dbReference type="SUPFAM" id="SSF51658">
    <property type="entry name" value="Xylose isomerase-like"/>
    <property type="match status" value="1"/>
</dbReference>
<name>A0A060JHF4_9MICO</name>
<dbReference type="PANTHER" id="PTHR12110:SF41">
    <property type="entry name" value="INOSOSE DEHYDRATASE"/>
    <property type="match status" value="1"/>
</dbReference>
<dbReference type="KEGG" id="rla:Rhola_00013410"/>
<proteinExistence type="predicted"/>
<dbReference type="eggNOG" id="COG1082">
    <property type="taxonomic scope" value="Bacteria"/>
</dbReference>
<protein>
    <submittedName>
        <fullName evidence="3">Sugar phosphate isomerase/epimerase</fullName>
        <ecNumber evidence="3">4.2.1.44</ecNumber>
    </submittedName>
</protein>
<dbReference type="STRING" id="529884.Rhola_00013410"/>
<dbReference type="InterPro" id="IPR036237">
    <property type="entry name" value="Xyl_isomerase-like_sf"/>
</dbReference>
<evidence type="ECO:0000313" key="4">
    <source>
        <dbReference type="Proteomes" id="UP000067708"/>
    </source>
</evidence>
<reference evidence="3 4" key="1">
    <citation type="journal article" date="2014" name="Int. J. Syst. Evol. Microbiol.">
        <title>Rhodoluna lacicola gen. nov., sp. nov., a planktonic freshwater bacterium with stream-lined genome.</title>
        <authorList>
            <person name="Hahn M."/>
            <person name="Schmidt J."/>
            <person name="Taipale S.J."/>
            <person name="Doolittle W.F."/>
            <person name="Koll U."/>
        </authorList>
    </citation>
    <scope>NUCLEOTIDE SEQUENCE [LARGE SCALE GENOMIC DNA]</scope>
    <source>
        <strain evidence="3 4">MWH-Ta8</strain>
    </source>
</reference>
<evidence type="ECO:0000259" key="2">
    <source>
        <dbReference type="Pfam" id="PF01261"/>
    </source>
</evidence>
<dbReference type="GO" id="GO:0050114">
    <property type="term" value="F:myo-inosose-2 dehydratase activity"/>
    <property type="evidence" value="ECO:0007669"/>
    <property type="project" value="UniProtKB-EC"/>
</dbReference>
<evidence type="ECO:0000313" key="3">
    <source>
        <dbReference type="EMBL" id="AIC48130.1"/>
    </source>
</evidence>
<dbReference type="PANTHER" id="PTHR12110">
    <property type="entry name" value="HYDROXYPYRUVATE ISOMERASE"/>
    <property type="match status" value="1"/>
</dbReference>
<dbReference type="RefSeq" id="WP_038503342.1">
    <property type="nucleotide sequence ID" value="NZ_CP007490.1"/>
</dbReference>
<dbReference type="Pfam" id="PF01261">
    <property type="entry name" value="AP_endonuc_2"/>
    <property type="match status" value="1"/>
</dbReference>
<dbReference type="AlphaFoldDB" id="A0A060JHF4"/>
<dbReference type="PATRIC" id="fig|529884.3.peg.1298"/>
<gene>
    <name evidence="3" type="ORF">Rhola_00013410</name>
</gene>
<dbReference type="Gene3D" id="3.20.20.150">
    <property type="entry name" value="Divalent-metal-dependent TIM barrel enzymes"/>
    <property type="match status" value="1"/>
</dbReference>
<feature type="domain" description="Xylose isomerase-like TIM barrel" evidence="2">
    <location>
        <begin position="34"/>
        <end position="287"/>
    </location>
</feature>
<sequence>MSKLKIAGAPISWGVCEVPGWGHQMTPVRVLKEMAELGLGATEFGPLGFLPVQPADRAKVLAEHGMEAVGGFFPIIMHQENFDPLPDVLTELESYAASGAKTMVLSAETGLEGYDTKRPELDAHGWNIFFANLERIKEAAAARGVTAVLHPHVGTMVETEADVKKVLDGSTIKFCLDTGHMIIGGTDPVKFAQDHADRVAHSHLKDVNLAIADRVQSGEITYYQGVVEGMYVPLGTGDVDVRSIVRSLIQSGYQGWFVLEQDNVITAEPGDTDGPFADAKASVDFIKAVAAELASE</sequence>